<dbReference type="PROSITE" id="PS51375">
    <property type="entry name" value="PPR"/>
    <property type="match status" value="5"/>
</dbReference>
<keyword evidence="6" id="KW-1185">Reference proteome</keyword>
<comment type="similarity">
    <text evidence="1">Belongs to the PPR family. PCMP-H subfamily.</text>
</comment>
<dbReference type="GO" id="GO:0003723">
    <property type="term" value="F:RNA binding"/>
    <property type="evidence" value="ECO:0007669"/>
    <property type="project" value="InterPro"/>
</dbReference>
<feature type="repeat" description="PPR" evidence="4">
    <location>
        <begin position="564"/>
        <end position="598"/>
    </location>
</feature>
<feature type="repeat" description="PPR" evidence="4">
    <location>
        <begin position="462"/>
        <end position="497"/>
    </location>
</feature>
<dbReference type="Gramene" id="Aco004268.1.mrna1">
    <property type="protein sequence ID" value="Aco004268.1.mrna1"/>
    <property type="gene ID" value="Aco004268.1.path1"/>
</dbReference>
<dbReference type="AlphaFoldDB" id="A0A6P5G813"/>
<evidence type="ECO:0000313" key="7">
    <source>
        <dbReference type="RefSeq" id="XP_020104439.1"/>
    </source>
</evidence>
<feature type="repeat" description="PPR" evidence="4">
    <location>
        <begin position="326"/>
        <end position="360"/>
    </location>
</feature>
<evidence type="ECO:0000256" key="2">
    <source>
        <dbReference type="ARBA" id="ARBA00022737"/>
    </source>
</evidence>
<dbReference type="OrthoDB" id="185373at2759"/>
<dbReference type="InterPro" id="IPR046960">
    <property type="entry name" value="PPR_At4g14850-like_plant"/>
</dbReference>
<dbReference type="InterPro" id="IPR002885">
    <property type="entry name" value="PPR_rpt"/>
</dbReference>
<keyword evidence="2" id="KW-0677">Repeat</keyword>
<dbReference type="SUPFAM" id="SSF48452">
    <property type="entry name" value="TPR-like"/>
    <property type="match status" value="1"/>
</dbReference>
<evidence type="ECO:0000256" key="3">
    <source>
        <dbReference type="ARBA" id="ARBA00022946"/>
    </source>
</evidence>
<dbReference type="Pfam" id="PF14432">
    <property type="entry name" value="DYW_deaminase"/>
    <property type="match status" value="1"/>
</dbReference>
<dbReference type="GeneID" id="109721308"/>
<proteinExistence type="inferred from homology"/>
<accession>A0A6P5G813</accession>
<sequence length="734" mass="80845">METVTPRPLPSAAVTSSPPSFAHLLLLTATSVPHLKQLHAHLLRSALDLSLTAPFLSKLLSLSLSSPSSSSSSSSSLDYALSVFLHSPDHLHPHPRLANRVLRAALRAAEPRRALRAYARFRRAGLVPDRFTLPAVLRAAARTGDDAAREAHGLAARLGLDSDPFVQTALVGAHAALGRVADARGVFDRMPQRDLVAWGVMLDGYCQSGRYSEALLLFVEMRSSGIVPDQVILATVLSACGRAKNLMFGKSLHCYILQSDPSIDTHLQSALITVYSNCGSMEIAQKLFDGMCPKNLVASTAMVFGYAKLGQIEIARSIFDQMPNKDLVSWSAMISGYAESDRPSEALKLFNMMQESGLKPDEITMLSVVSACANLGALDQAKWIHIYVNKNGFRTVLSVGNALIDMFSKCGSLAHAQKIFNEMPRRNVITWTSMITGLAMHGDGRSALALFDRMKVEGVEPNSVTFTGLLYACSHAGLVEEGRLVFRSMAQEHNIEPKYEHFGCMVDLLGRARLLEEALQLIESMPLRPNVVVWGSLLGACRVHGEVEIGELAAKRLLELDPRHDGAYVLLSNLYAKAGRWDDVREVRKQMKSRGVLKEKGCSWMELNGKVHEFLMGDVSHPRNDEIYLKLNEVVEELGKMGYSPNVGSALVDLEEEEKRGAVLMHSEKLALSFGLINSARGSVIRIAKNLRVCEDCHSFMKSASKIYEREIVLRDRSRFHRFKDGACSCGEFW</sequence>
<dbReference type="PANTHER" id="PTHR47926:SF347">
    <property type="entry name" value="PENTATRICOPEPTIDE REPEAT-CONTAINING PROTEIN"/>
    <property type="match status" value="1"/>
</dbReference>
<evidence type="ECO:0000256" key="1">
    <source>
        <dbReference type="ARBA" id="ARBA00006643"/>
    </source>
</evidence>
<evidence type="ECO:0000259" key="5">
    <source>
        <dbReference type="Pfam" id="PF14432"/>
    </source>
</evidence>
<dbReference type="RefSeq" id="XP_020104439.1">
    <property type="nucleotide sequence ID" value="XM_020248850.1"/>
</dbReference>
<dbReference type="InterPro" id="IPR032867">
    <property type="entry name" value="DYW_dom"/>
</dbReference>
<dbReference type="NCBIfam" id="TIGR00756">
    <property type="entry name" value="PPR"/>
    <property type="match status" value="5"/>
</dbReference>
<dbReference type="FunFam" id="1.25.40.10:FF:000427">
    <property type="entry name" value="Pentatricopeptide repeat-containing protein chloroplastic"/>
    <property type="match status" value="1"/>
</dbReference>
<name>A0A6P5G813_ANACO</name>
<dbReference type="InterPro" id="IPR011990">
    <property type="entry name" value="TPR-like_helical_dom_sf"/>
</dbReference>
<dbReference type="Pfam" id="PF13041">
    <property type="entry name" value="PPR_2"/>
    <property type="match status" value="3"/>
</dbReference>
<reference evidence="7" key="2">
    <citation type="submission" date="2025-08" db="UniProtKB">
        <authorList>
            <consortium name="RefSeq"/>
        </authorList>
    </citation>
    <scope>IDENTIFICATION</scope>
    <source>
        <tissue evidence="7">Leaf</tissue>
    </source>
</reference>
<evidence type="ECO:0000256" key="4">
    <source>
        <dbReference type="PROSITE-ProRule" id="PRU00708"/>
    </source>
</evidence>
<reference evidence="6" key="1">
    <citation type="journal article" date="2015" name="Nat. Genet.">
        <title>The pineapple genome and the evolution of CAM photosynthesis.</title>
        <authorList>
            <person name="Ming R."/>
            <person name="VanBuren R."/>
            <person name="Wai C.M."/>
            <person name="Tang H."/>
            <person name="Schatz M.C."/>
            <person name="Bowers J.E."/>
            <person name="Lyons E."/>
            <person name="Wang M.L."/>
            <person name="Chen J."/>
            <person name="Biggers E."/>
            <person name="Zhang J."/>
            <person name="Huang L."/>
            <person name="Zhang L."/>
            <person name="Miao W."/>
            <person name="Zhang J."/>
            <person name="Ye Z."/>
            <person name="Miao C."/>
            <person name="Lin Z."/>
            <person name="Wang H."/>
            <person name="Zhou H."/>
            <person name="Yim W.C."/>
            <person name="Priest H.D."/>
            <person name="Zheng C."/>
            <person name="Woodhouse M."/>
            <person name="Edger P.P."/>
            <person name="Guyot R."/>
            <person name="Guo H.B."/>
            <person name="Guo H."/>
            <person name="Zheng G."/>
            <person name="Singh R."/>
            <person name="Sharma A."/>
            <person name="Min X."/>
            <person name="Zheng Y."/>
            <person name="Lee H."/>
            <person name="Gurtowski J."/>
            <person name="Sedlazeck F.J."/>
            <person name="Harkess A."/>
            <person name="McKain M.R."/>
            <person name="Liao Z."/>
            <person name="Fang J."/>
            <person name="Liu J."/>
            <person name="Zhang X."/>
            <person name="Zhang Q."/>
            <person name="Hu W."/>
            <person name="Qin Y."/>
            <person name="Wang K."/>
            <person name="Chen L.Y."/>
            <person name="Shirley N."/>
            <person name="Lin Y.R."/>
            <person name="Liu L.Y."/>
            <person name="Hernandez A.G."/>
            <person name="Wright C.L."/>
            <person name="Bulone V."/>
            <person name="Tuskan G.A."/>
            <person name="Heath K."/>
            <person name="Zee F."/>
            <person name="Moore P.H."/>
            <person name="Sunkar R."/>
            <person name="Leebens-Mack J.H."/>
            <person name="Mockler T."/>
            <person name="Bennetzen J.L."/>
            <person name="Freeling M."/>
            <person name="Sankoff D."/>
            <person name="Paterson A.H."/>
            <person name="Zhu X."/>
            <person name="Yang X."/>
            <person name="Smith J.A."/>
            <person name="Cushman J.C."/>
            <person name="Paull R.E."/>
            <person name="Yu Q."/>
        </authorList>
    </citation>
    <scope>NUCLEOTIDE SEQUENCE [LARGE SCALE GENOMIC DNA]</scope>
    <source>
        <strain evidence="6">cv. F153</strain>
    </source>
</reference>
<dbReference type="Pfam" id="PF01535">
    <property type="entry name" value="PPR"/>
    <property type="match status" value="3"/>
</dbReference>
<dbReference type="Proteomes" id="UP000515123">
    <property type="component" value="Linkage group 15"/>
</dbReference>
<dbReference type="FunFam" id="1.25.40.10:FF:000325">
    <property type="entry name" value="Pentatricopeptide repeat-containing protein At4g14820"/>
    <property type="match status" value="1"/>
</dbReference>
<evidence type="ECO:0000313" key="6">
    <source>
        <dbReference type="Proteomes" id="UP000515123"/>
    </source>
</evidence>
<feature type="repeat" description="PPR" evidence="4">
    <location>
        <begin position="194"/>
        <end position="228"/>
    </location>
</feature>
<organism evidence="6 7">
    <name type="scientific">Ananas comosus</name>
    <name type="common">Pineapple</name>
    <name type="synonym">Ananas ananas</name>
    <dbReference type="NCBI Taxonomy" id="4615"/>
    <lineage>
        <taxon>Eukaryota</taxon>
        <taxon>Viridiplantae</taxon>
        <taxon>Streptophyta</taxon>
        <taxon>Embryophyta</taxon>
        <taxon>Tracheophyta</taxon>
        <taxon>Spermatophyta</taxon>
        <taxon>Magnoliopsida</taxon>
        <taxon>Liliopsida</taxon>
        <taxon>Poales</taxon>
        <taxon>Bromeliaceae</taxon>
        <taxon>Bromelioideae</taxon>
        <taxon>Ananas</taxon>
    </lineage>
</organism>
<keyword evidence="3" id="KW-0809">Transit peptide</keyword>
<protein>
    <submittedName>
        <fullName evidence="7">Pentatricopeptide repeat-containing protein At4g14820</fullName>
    </submittedName>
</protein>
<gene>
    <name evidence="7" type="primary">LOC109721308</name>
</gene>
<dbReference type="GO" id="GO:0008270">
    <property type="term" value="F:zinc ion binding"/>
    <property type="evidence" value="ECO:0007669"/>
    <property type="project" value="InterPro"/>
</dbReference>
<feature type="repeat" description="PPR" evidence="4">
    <location>
        <begin position="427"/>
        <end position="461"/>
    </location>
</feature>
<dbReference type="InterPro" id="IPR046848">
    <property type="entry name" value="E_motif"/>
</dbReference>
<feature type="domain" description="DYW" evidence="5">
    <location>
        <begin position="642"/>
        <end position="734"/>
    </location>
</feature>
<dbReference type="Gene3D" id="1.25.40.10">
    <property type="entry name" value="Tetratricopeptide repeat domain"/>
    <property type="match status" value="3"/>
</dbReference>
<dbReference type="FunFam" id="1.25.40.10:FF:000348">
    <property type="entry name" value="Pentatricopeptide repeat-containing protein chloroplastic"/>
    <property type="match status" value="1"/>
</dbReference>
<dbReference type="Pfam" id="PF20431">
    <property type="entry name" value="E_motif"/>
    <property type="match status" value="1"/>
</dbReference>
<dbReference type="PANTHER" id="PTHR47926">
    <property type="entry name" value="PENTATRICOPEPTIDE REPEAT-CONTAINING PROTEIN"/>
    <property type="match status" value="1"/>
</dbReference>
<dbReference type="GO" id="GO:0009451">
    <property type="term" value="P:RNA modification"/>
    <property type="evidence" value="ECO:0007669"/>
    <property type="project" value="InterPro"/>
</dbReference>